<dbReference type="GO" id="GO:0016747">
    <property type="term" value="F:acyltransferase activity, transferring groups other than amino-acyl groups"/>
    <property type="evidence" value="ECO:0007669"/>
    <property type="project" value="InterPro"/>
</dbReference>
<gene>
    <name evidence="4" type="ORF">HCN58_27345</name>
</gene>
<dbReference type="InterPro" id="IPR016181">
    <property type="entry name" value="Acyl_CoA_acyltransferase"/>
</dbReference>
<dbReference type="PROSITE" id="PS51186">
    <property type="entry name" value="GNAT"/>
    <property type="match status" value="1"/>
</dbReference>
<feature type="domain" description="N-acetyltransferase" evidence="3">
    <location>
        <begin position="4"/>
        <end position="172"/>
    </location>
</feature>
<dbReference type="Proteomes" id="UP000544122">
    <property type="component" value="Unassembled WGS sequence"/>
</dbReference>
<dbReference type="RefSeq" id="WP_171582438.1">
    <property type="nucleotide sequence ID" value="NZ_JAAVLX010000009.1"/>
</dbReference>
<comment type="caution">
    <text evidence="4">The sequence shown here is derived from an EMBL/GenBank/DDBJ whole genome shotgun (WGS) entry which is preliminary data.</text>
</comment>
<reference evidence="4 5" key="1">
    <citation type="submission" date="2020-03" db="EMBL/GenBank/DDBJ databases">
        <title>Bradyrhizobium diversity isolated from nodules of Indigofera sp.</title>
        <authorList>
            <person name="Klepa M."/>
            <person name="Helene L."/>
            <person name="Hungria M."/>
        </authorList>
    </citation>
    <scope>NUCLEOTIDE SEQUENCE [LARGE SCALE GENOMIC DNA]</scope>
    <source>
        <strain evidence="4 5">WSM 1791</strain>
    </source>
</reference>
<keyword evidence="2" id="KW-0012">Acyltransferase</keyword>
<dbReference type="AlphaFoldDB" id="A0A7Y4GWG6"/>
<evidence type="ECO:0000256" key="1">
    <source>
        <dbReference type="ARBA" id="ARBA00022679"/>
    </source>
</evidence>
<dbReference type="EMBL" id="JAAVLX010000009">
    <property type="protein sequence ID" value="NOJ43239.1"/>
    <property type="molecule type" value="Genomic_DNA"/>
</dbReference>
<dbReference type="PANTHER" id="PTHR43877:SF1">
    <property type="entry name" value="ACETYLTRANSFERASE"/>
    <property type="match status" value="1"/>
</dbReference>
<evidence type="ECO:0000313" key="5">
    <source>
        <dbReference type="Proteomes" id="UP000544122"/>
    </source>
</evidence>
<dbReference type="InterPro" id="IPR050832">
    <property type="entry name" value="Bact_Acetyltransf"/>
</dbReference>
<proteinExistence type="predicted"/>
<dbReference type="SUPFAM" id="SSF55729">
    <property type="entry name" value="Acyl-CoA N-acyltransferases (Nat)"/>
    <property type="match status" value="1"/>
</dbReference>
<dbReference type="Gene3D" id="3.40.630.30">
    <property type="match status" value="1"/>
</dbReference>
<name>A0A7Y4GWG6_9BRAD</name>
<protein>
    <submittedName>
        <fullName evidence="4">GNAT family N-acetyltransferase</fullName>
    </submittedName>
</protein>
<sequence length="177" mass="19212">MSDIQIKALSPSPEICAMLSELLIETVANGGSVSFLHPLSRKAAEAFWSNSLSAAERGERIILGAFDGDRLIGTVTLLLDLPPNQPHRAEIAKMMTCISHRHCGIATALLREAERIAVAHGRWLLVLDTAEDEGAAGLYERMGFKLTGVIPDYAFKPHGGLTGTLIYWKRLHEGVPA</sequence>
<dbReference type="CDD" id="cd04301">
    <property type="entry name" value="NAT_SF"/>
    <property type="match status" value="1"/>
</dbReference>
<dbReference type="PANTHER" id="PTHR43877">
    <property type="entry name" value="AMINOALKYLPHOSPHONATE N-ACETYLTRANSFERASE-RELATED-RELATED"/>
    <property type="match status" value="1"/>
</dbReference>
<organism evidence="4 5">
    <name type="scientific">Bradyrhizobium australiense</name>
    <dbReference type="NCBI Taxonomy" id="2721161"/>
    <lineage>
        <taxon>Bacteria</taxon>
        <taxon>Pseudomonadati</taxon>
        <taxon>Pseudomonadota</taxon>
        <taxon>Alphaproteobacteria</taxon>
        <taxon>Hyphomicrobiales</taxon>
        <taxon>Nitrobacteraceae</taxon>
        <taxon>Bradyrhizobium</taxon>
    </lineage>
</organism>
<accession>A0A7Y4GWG6</accession>
<evidence type="ECO:0000313" key="4">
    <source>
        <dbReference type="EMBL" id="NOJ43239.1"/>
    </source>
</evidence>
<keyword evidence="5" id="KW-1185">Reference proteome</keyword>
<evidence type="ECO:0000259" key="3">
    <source>
        <dbReference type="PROSITE" id="PS51186"/>
    </source>
</evidence>
<evidence type="ECO:0000256" key="2">
    <source>
        <dbReference type="ARBA" id="ARBA00023315"/>
    </source>
</evidence>
<keyword evidence="1 4" id="KW-0808">Transferase</keyword>
<dbReference type="Pfam" id="PF00583">
    <property type="entry name" value="Acetyltransf_1"/>
    <property type="match status" value="1"/>
</dbReference>
<dbReference type="InterPro" id="IPR000182">
    <property type="entry name" value="GNAT_dom"/>
</dbReference>